<keyword evidence="2" id="KW-1185">Reference proteome</keyword>
<reference evidence="1 2" key="1">
    <citation type="journal article" date="2021" name="MBio">
        <title>A New Model Trypanosomatid, Novymonas esmeraldas: Genomic Perception of Its 'Candidatus Pandoraea novymonadis' Endosymbiont.</title>
        <authorList>
            <person name="Zakharova A."/>
            <person name="Saura A."/>
            <person name="Butenko A."/>
            <person name="Podesvova L."/>
            <person name="Warmusova S."/>
            <person name="Kostygov A.Y."/>
            <person name="Nenarokova A."/>
            <person name="Lukes J."/>
            <person name="Opperdoes F.R."/>
            <person name="Yurchenko V."/>
        </authorList>
    </citation>
    <scope>NUCLEOTIDE SEQUENCE [LARGE SCALE GENOMIC DNA]</scope>
    <source>
        <strain evidence="1 2">E262AT.01</strain>
    </source>
</reference>
<dbReference type="EMBL" id="JAECZO010000132">
    <property type="protein sequence ID" value="KAK7198093.1"/>
    <property type="molecule type" value="Genomic_DNA"/>
</dbReference>
<proteinExistence type="predicted"/>
<dbReference type="AlphaFoldDB" id="A0AAW0EZ55"/>
<evidence type="ECO:0000313" key="1">
    <source>
        <dbReference type="EMBL" id="KAK7198093.1"/>
    </source>
</evidence>
<organism evidence="1 2">
    <name type="scientific">Novymonas esmeraldas</name>
    <dbReference type="NCBI Taxonomy" id="1808958"/>
    <lineage>
        <taxon>Eukaryota</taxon>
        <taxon>Discoba</taxon>
        <taxon>Euglenozoa</taxon>
        <taxon>Kinetoplastea</taxon>
        <taxon>Metakinetoplastina</taxon>
        <taxon>Trypanosomatida</taxon>
        <taxon>Trypanosomatidae</taxon>
        <taxon>Novymonas</taxon>
    </lineage>
</organism>
<name>A0AAW0EZ55_9TRYP</name>
<gene>
    <name evidence="1" type="ORF">NESM_000765500</name>
</gene>
<dbReference type="Proteomes" id="UP001430356">
    <property type="component" value="Unassembled WGS sequence"/>
</dbReference>
<comment type="caution">
    <text evidence="1">The sequence shown here is derived from an EMBL/GenBank/DDBJ whole genome shotgun (WGS) entry which is preliminary data.</text>
</comment>
<protein>
    <submittedName>
        <fullName evidence="1">Uncharacterized protein</fullName>
    </submittedName>
</protein>
<accession>A0AAW0EZ55</accession>
<sequence>MIIMMRDNTAYHTAYTMNHARYMIGSESPMISIASRMRSSFSTTMRFVCCDTGYRNPSTTISGASDEPYVRKELVENATVGIAV</sequence>
<evidence type="ECO:0000313" key="2">
    <source>
        <dbReference type="Proteomes" id="UP001430356"/>
    </source>
</evidence>